<keyword evidence="19" id="KW-1185">Reference proteome</keyword>
<reference evidence="18 19" key="1">
    <citation type="journal article" date="2019" name="ISME J.">
        <title>Genome analyses of uncultured TG2/ZB3 bacteria in 'Margulisbacteria' specifically attached to ectosymbiotic spirochetes of protists in the termite gut.</title>
        <authorList>
            <person name="Utami Y.D."/>
            <person name="Kuwahara H."/>
            <person name="Igai K."/>
            <person name="Murakami T."/>
            <person name="Sugaya K."/>
            <person name="Morikawa T."/>
            <person name="Nagura Y."/>
            <person name="Yuki M."/>
            <person name="Deevong P."/>
            <person name="Inoue T."/>
            <person name="Kihara K."/>
            <person name="Lo N."/>
            <person name="Yamada A."/>
            <person name="Ohkuma M."/>
            <person name="Hongoh Y."/>
        </authorList>
    </citation>
    <scope>NUCLEOTIDE SEQUENCE [LARGE SCALE GENOMIC DNA]</scope>
    <source>
        <strain evidence="18">NkOx7-01</strain>
    </source>
</reference>
<dbReference type="PROSITE" id="PS52004">
    <property type="entry name" value="KS3_2"/>
    <property type="match status" value="1"/>
</dbReference>
<comment type="function">
    <text evidence="11 14">Involved in the type II fatty acid elongation cycle. Catalyzes the elongation of a wide range of acyl-ACP by the addition of two carbons from malonyl-ACP to an acyl acceptor. Can efficiently catalyze the conversion of palmitoleoyl-ACP (cis-hexadec-9-enoyl-ACP) to cis-vaccenoyl-ACP (cis-octadec-11-enoyl-ACP), an essential step in the thermal regulation of fatty acid composition.</text>
</comment>
<evidence type="ECO:0000256" key="6">
    <source>
        <dbReference type="ARBA" id="ARBA00022679"/>
    </source>
</evidence>
<evidence type="ECO:0000256" key="5">
    <source>
        <dbReference type="ARBA" id="ARBA00022516"/>
    </source>
</evidence>
<comment type="similarity">
    <text evidence="2 14 16">Belongs to the thiolase-like superfamily. Beta-ketoacyl-ACP synthases family.</text>
</comment>
<evidence type="ECO:0000256" key="12">
    <source>
        <dbReference type="ARBA" id="ARBA00047318"/>
    </source>
</evidence>
<dbReference type="UniPathway" id="UPA00094"/>
<dbReference type="InterPro" id="IPR020841">
    <property type="entry name" value="PKS_Beta-ketoAc_synthase_dom"/>
</dbReference>
<evidence type="ECO:0000256" key="10">
    <source>
        <dbReference type="ARBA" id="ARBA00023315"/>
    </source>
</evidence>
<comment type="caution">
    <text evidence="18">The sequence shown here is derived from an EMBL/GenBank/DDBJ whole genome shotgun (WGS) entry which is preliminary data.</text>
</comment>
<dbReference type="NCBIfam" id="NF005589">
    <property type="entry name" value="PRK07314.1"/>
    <property type="match status" value="1"/>
</dbReference>
<dbReference type="SUPFAM" id="SSF53901">
    <property type="entry name" value="Thiolase-like"/>
    <property type="match status" value="2"/>
</dbReference>
<dbReference type="InterPro" id="IPR016039">
    <property type="entry name" value="Thiolase-like"/>
</dbReference>
<comment type="catalytic activity">
    <reaction evidence="13 14">
        <text>a fatty acyl-[ACP] + malonyl-[ACP] + H(+) = a 3-oxoacyl-[ACP] + holo-[ACP] + CO2</text>
        <dbReference type="Rhea" id="RHEA:22836"/>
        <dbReference type="Rhea" id="RHEA-COMP:9623"/>
        <dbReference type="Rhea" id="RHEA-COMP:9685"/>
        <dbReference type="Rhea" id="RHEA-COMP:9916"/>
        <dbReference type="Rhea" id="RHEA-COMP:14125"/>
        <dbReference type="ChEBI" id="CHEBI:15378"/>
        <dbReference type="ChEBI" id="CHEBI:16526"/>
        <dbReference type="ChEBI" id="CHEBI:64479"/>
        <dbReference type="ChEBI" id="CHEBI:78449"/>
        <dbReference type="ChEBI" id="CHEBI:78776"/>
        <dbReference type="ChEBI" id="CHEBI:138651"/>
    </reaction>
</comment>
<dbReference type="Proteomes" id="UP000269352">
    <property type="component" value="Unassembled WGS sequence"/>
</dbReference>
<dbReference type="Gene3D" id="3.40.47.10">
    <property type="match status" value="1"/>
</dbReference>
<dbReference type="GO" id="GO:0006633">
    <property type="term" value="P:fatty acid biosynthetic process"/>
    <property type="evidence" value="ECO:0007669"/>
    <property type="project" value="UniProtKB-UniRule"/>
</dbReference>
<dbReference type="CDD" id="cd00834">
    <property type="entry name" value="KAS_I_II"/>
    <property type="match status" value="1"/>
</dbReference>
<sequence length="414" mass="43372">MTKRVVITGVGTVNALGNSVAEFWPRLLAGETGIAKITTFDVSAFKAQIAASVKDFAIENWGVDKKESKRMSRFIQFAVAASLEAVRDSGFDIKSDPEEVGVIVSSGIGGLEIIEEAHRTLLDKGPAKISPFVVPMMIADSASGAVSIQTGAKGVNMAIVTACASGTHSVGEAFEWIKRGQAKAVLAGGAEACITPVCLGGFCAARTLCSDSNDAPQKACRPFDASRSGFVMGEGAGILFLEEMESALQRGAKIYAEVVGYGATGDAYHITSPAPEGEGAARAIKMALREAGLTPEDIDYINAHGTSTELNDKFETQAIAGIFGADTKVNISSTKGALGHCLGAAGGLEAVILAKTVETEQLPPTLNYQTPDPNFPQLDFTPNKSVRRTVRAAMSNSFGFGGHNAILVFKKFQK</sequence>
<organism evidence="18 19">
    <name type="scientific">Termititenax aidoneus</name>
    <dbReference type="NCBI Taxonomy" id="2218524"/>
    <lineage>
        <taxon>Bacteria</taxon>
        <taxon>Bacillati</taxon>
        <taxon>Candidatus Margulisiibacteriota</taxon>
        <taxon>Candidatus Termititenacia</taxon>
        <taxon>Candidatus Termititenacales</taxon>
        <taxon>Candidatus Termititenacaceae</taxon>
        <taxon>Candidatus Termititenax</taxon>
    </lineage>
</organism>
<gene>
    <name evidence="18" type="primary">fabF</name>
    <name evidence="18" type="ORF">NO1_1399</name>
</gene>
<evidence type="ECO:0000256" key="3">
    <source>
        <dbReference type="ARBA" id="ARBA00012356"/>
    </source>
</evidence>
<evidence type="ECO:0000256" key="9">
    <source>
        <dbReference type="ARBA" id="ARBA00023160"/>
    </source>
</evidence>
<evidence type="ECO:0000256" key="1">
    <source>
        <dbReference type="ARBA" id="ARBA00005194"/>
    </source>
</evidence>
<dbReference type="NCBIfam" id="TIGR03150">
    <property type="entry name" value="fabF"/>
    <property type="match status" value="1"/>
</dbReference>
<name>A0A388TBN3_TERA1</name>
<evidence type="ECO:0000256" key="13">
    <source>
        <dbReference type="ARBA" id="ARBA00047659"/>
    </source>
</evidence>
<feature type="domain" description="Ketosynthase family 3 (KS3)" evidence="17">
    <location>
        <begin position="2"/>
        <end position="411"/>
    </location>
</feature>
<dbReference type="PANTHER" id="PTHR11712:SF336">
    <property type="entry name" value="3-OXOACYL-[ACYL-CARRIER-PROTEIN] SYNTHASE, MITOCHONDRIAL"/>
    <property type="match status" value="1"/>
</dbReference>
<evidence type="ECO:0000313" key="19">
    <source>
        <dbReference type="Proteomes" id="UP000269352"/>
    </source>
</evidence>
<keyword evidence="5 14" id="KW-0444">Lipid biosynthesis</keyword>
<dbReference type="InterPro" id="IPR000794">
    <property type="entry name" value="Beta-ketoacyl_synthase"/>
</dbReference>
<dbReference type="Pfam" id="PF02801">
    <property type="entry name" value="Ketoacyl-synt_C"/>
    <property type="match status" value="1"/>
</dbReference>
<dbReference type="EC" id="2.3.1.179" evidence="3 14"/>
<dbReference type="InterPro" id="IPR018201">
    <property type="entry name" value="Ketoacyl_synth_AS"/>
</dbReference>
<dbReference type="FunFam" id="3.40.47.10:FF:000009">
    <property type="entry name" value="3-oxoacyl-[acyl-carrier-protein] synthase 2"/>
    <property type="match status" value="1"/>
</dbReference>
<keyword evidence="6 14" id="KW-0808">Transferase</keyword>
<dbReference type="SMART" id="SM00825">
    <property type="entry name" value="PKS_KS"/>
    <property type="match status" value="1"/>
</dbReference>
<proteinExistence type="inferred from homology"/>
<dbReference type="InterPro" id="IPR014030">
    <property type="entry name" value="Ketoacyl_synth_N"/>
</dbReference>
<accession>A0A388TBN3</accession>
<evidence type="ECO:0000256" key="8">
    <source>
        <dbReference type="ARBA" id="ARBA00023098"/>
    </source>
</evidence>
<dbReference type="PANTHER" id="PTHR11712">
    <property type="entry name" value="POLYKETIDE SYNTHASE-RELATED"/>
    <property type="match status" value="1"/>
</dbReference>
<protein>
    <recommendedName>
        <fullName evidence="4 14">3-oxoacyl-[acyl-carrier-protein] synthase 2</fullName>
        <ecNumber evidence="3 14">2.3.1.179</ecNumber>
    </recommendedName>
</protein>
<evidence type="ECO:0000256" key="2">
    <source>
        <dbReference type="ARBA" id="ARBA00008467"/>
    </source>
</evidence>
<dbReference type="PROSITE" id="PS00606">
    <property type="entry name" value="KS3_1"/>
    <property type="match status" value="1"/>
</dbReference>
<keyword evidence="8" id="KW-0443">Lipid metabolism</keyword>
<dbReference type="GO" id="GO:0005829">
    <property type="term" value="C:cytosol"/>
    <property type="evidence" value="ECO:0007669"/>
    <property type="project" value="TreeGrafter"/>
</dbReference>
<keyword evidence="9 14" id="KW-0275">Fatty acid biosynthesis</keyword>
<evidence type="ECO:0000256" key="16">
    <source>
        <dbReference type="RuleBase" id="RU003694"/>
    </source>
</evidence>
<evidence type="ECO:0000256" key="4">
    <source>
        <dbReference type="ARBA" id="ARBA00014657"/>
    </source>
</evidence>
<dbReference type="InterPro" id="IPR017568">
    <property type="entry name" value="3-oxoacyl-ACP_synth-2"/>
</dbReference>
<dbReference type="GO" id="GO:0004315">
    <property type="term" value="F:3-oxoacyl-[acyl-carrier-protein] synthase activity"/>
    <property type="evidence" value="ECO:0007669"/>
    <property type="project" value="UniProtKB-UniRule"/>
</dbReference>
<evidence type="ECO:0000256" key="15">
    <source>
        <dbReference type="PIRSR" id="PIRSR000447-1"/>
    </source>
</evidence>
<comment type="catalytic activity">
    <reaction evidence="12 14">
        <text>(9Z)-hexadecenoyl-[ACP] + malonyl-[ACP] + H(+) = 3-oxo-(11Z)-octadecenoyl-[ACP] + holo-[ACP] + CO2</text>
        <dbReference type="Rhea" id="RHEA:55040"/>
        <dbReference type="Rhea" id="RHEA-COMP:9623"/>
        <dbReference type="Rhea" id="RHEA-COMP:9685"/>
        <dbReference type="Rhea" id="RHEA-COMP:10800"/>
        <dbReference type="Rhea" id="RHEA-COMP:14074"/>
        <dbReference type="ChEBI" id="CHEBI:15378"/>
        <dbReference type="ChEBI" id="CHEBI:16526"/>
        <dbReference type="ChEBI" id="CHEBI:64479"/>
        <dbReference type="ChEBI" id="CHEBI:78449"/>
        <dbReference type="ChEBI" id="CHEBI:83989"/>
        <dbReference type="ChEBI" id="CHEBI:138538"/>
        <dbReference type="EC" id="2.3.1.179"/>
    </reaction>
</comment>
<evidence type="ECO:0000259" key="17">
    <source>
        <dbReference type="PROSITE" id="PS52004"/>
    </source>
</evidence>
<dbReference type="AlphaFoldDB" id="A0A388TBN3"/>
<dbReference type="Pfam" id="PF00109">
    <property type="entry name" value="ketoacyl-synt"/>
    <property type="match status" value="1"/>
</dbReference>
<dbReference type="InterPro" id="IPR014031">
    <property type="entry name" value="Ketoacyl_synth_C"/>
</dbReference>
<evidence type="ECO:0000256" key="11">
    <source>
        <dbReference type="ARBA" id="ARBA00024006"/>
    </source>
</evidence>
<keyword evidence="7" id="KW-0276">Fatty acid metabolism</keyword>
<feature type="active site" description="For beta-ketoacyl synthase activity" evidence="15">
    <location>
        <position position="163"/>
    </location>
</feature>
<evidence type="ECO:0000256" key="14">
    <source>
        <dbReference type="PIRNR" id="PIRNR000447"/>
    </source>
</evidence>
<dbReference type="EMBL" id="BGZN01000033">
    <property type="protein sequence ID" value="GBR74175.1"/>
    <property type="molecule type" value="Genomic_DNA"/>
</dbReference>
<evidence type="ECO:0000256" key="7">
    <source>
        <dbReference type="ARBA" id="ARBA00022832"/>
    </source>
</evidence>
<keyword evidence="10 14" id="KW-0012">Acyltransferase</keyword>
<evidence type="ECO:0000313" key="18">
    <source>
        <dbReference type="EMBL" id="GBR74175.1"/>
    </source>
</evidence>
<dbReference type="PIRSF" id="PIRSF000447">
    <property type="entry name" value="KAS_II"/>
    <property type="match status" value="1"/>
</dbReference>
<comment type="pathway">
    <text evidence="1 14">Lipid metabolism; fatty acid biosynthesis.</text>
</comment>